<gene>
    <name evidence="2" type="ORF">Q4490_04530</name>
</gene>
<accession>A0AAW7XHS6</accession>
<sequence>MNNNKKHPLSVLVASTVLGCFSMMAHAAVSPEEAARLGADLTPFGAEKAGNADGSIPEWTGGFKQPIPGEVAGGKRLDPFADEKPLYSVTFQNMDQYADLISDGVKAMLKKYPDTYRLDVYPTHRTAQAPDWVYDFTAQNAQKASLNGHDVVDAFGGIPFPIPQNGLEVLNNHRLSWRGTSWETEINQYQITSSGKVVLTTDGLLKNQMPYYFQDGSSEDFDGYFWEVNLENYGPPIRAGERIVGRTNINPDKSQSYVYLSGQRRVRKLPNACCDTPTPATAGLMSFDELSVFSGKTNLFDWKLLGKKELLIPYNENRFLQYKDSDIITDNHLNPDAVRWELHRVWVVEATLAEGSRHQAVRSIYYFDEDTWQAVLGDRWDSNGDLWKSLYQFNYVMPDMEGTIARTFGFYNLLSGEAYIANVMNEKKFHSRPVERFPTSTFTGQGLARQGTR</sequence>
<evidence type="ECO:0000313" key="3">
    <source>
        <dbReference type="Proteomes" id="UP001169862"/>
    </source>
</evidence>
<feature type="signal peptide" evidence="1">
    <location>
        <begin position="1"/>
        <end position="27"/>
    </location>
</feature>
<feature type="chain" id="PRO_5043936464" evidence="1">
    <location>
        <begin position="28"/>
        <end position="453"/>
    </location>
</feature>
<dbReference type="AlphaFoldDB" id="A0AAW7XHS6"/>
<comment type="caution">
    <text evidence="2">The sequence shown here is derived from an EMBL/GenBank/DDBJ whole genome shotgun (WGS) entry which is preliminary data.</text>
</comment>
<evidence type="ECO:0000313" key="2">
    <source>
        <dbReference type="EMBL" id="MDO6452824.1"/>
    </source>
</evidence>
<dbReference type="Gene3D" id="2.50.20.10">
    <property type="entry name" value="Lipoprotein localisation LolA/LolB/LppX"/>
    <property type="match status" value="1"/>
</dbReference>
<proteinExistence type="predicted"/>
<dbReference type="InterPro" id="IPR010752">
    <property type="entry name" value="DUF1329"/>
</dbReference>
<name>A0AAW7XHS6_9GAMM</name>
<evidence type="ECO:0000256" key="1">
    <source>
        <dbReference type="SAM" id="SignalP"/>
    </source>
</evidence>
<dbReference type="Proteomes" id="UP001169862">
    <property type="component" value="Unassembled WGS sequence"/>
</dbReference>
<dbReference type="RefSeq" id="WP_277252809.1">
    <property type="nucleotide sequence ID" value="NZ_CAXHZV010000002.1"/>
</dbReference>
<reference evidence="2" key="1">
    <citation type="submission" date="2023-07" db="EMBL/GenBank/DDBJ databases">
        <title>Genome content predicts the carbon catabolic preferences of heterotrophic bacteria.</title>
        <authorList>
            <person name="Gralka M."/>
        </authorList>
    </citation>
    <scope>NUCLEOTIDE SEQUENCE</scope>
    <source>
        <strain evidence="2">I2M16</strain>
    </source>
</reference>
<organism evidence="2 3">
    <name type="scientific">Neptunomonas phycophila</name>
    <dbReference type="NCBI Taxonomy" id="1572645"/>
    <lineage>
        <taxon>Bacteria</taxon>
        <taxon>Pseudomonadati</taxon>
        <taxon>Pseudomonadota</taxon>
        <taxon>Gammaproteobacteria</taxon>
        <taxon>Oceanospirillales</taxon>
        <taxon>Oceanospirillaceae</taxon>
        <taxon>Neptunomonas</taxon>
    </lineage>
</organism>
<keyword evidence="1" id="KW-0732">Signal</keyword>
<dbReference type="Pfam" id="PF07044">
    <property type="entry name" value="DUF1329"/>
    <property type="match status" value="1"/>
</dbReference>
<protein>
    <submittedName>
        <fullName evidence="2">DUF1329 domain-containing protein</fullName>
    </submittedName>
</protein>
<dbReference type="PROSITE" id="PS51257">
    <property type="entry name" value="PROKAR_LIPOPROTEIN"/>
    <property type="match status" value="1"/>
</dbReference>
<dbReference type="EMBL" id="JAUOPG010000002">
    <property type="protein sequence ID" value="MDO6452824.1"/>
    <property type="molecule type" value="Genomic_DNA"/>
</dbReference>